<dbReference type="EMBL" id="BSXT01000883">
    <property type="protein sequence ID" value="GMF35676.1"/>
    <property type="molecule type" value="Genomic_DNA"/>
</dbReference>
<evidence type="ECO:0000256" key="1">
    <source>
        <dbReference type="SAM" id="MobiDB-lite"/>
    </source>
</evidence>
<sequence length="383" mass="43526">MQAPPRLRSKSTKTQGVRTDAVRPRQGPKDDATPKPDPKKAGRKSNPSRKKRLDRNSSPDSSDPSSDSDEDNSDSSSWSDSSGEEARSSTKTSSKAKVGPTLLTVRPYVNPNSLEKFDEKASLGDRRSWWERFLNMTEQGGWTDKVKLSELMMKMSSAVRNWRGQLPKHIQADRKKLSREFRHKYLKTRTSESERYVTMKQKSDKTPLEFRHKLNEAAAKAGIKYKSPATKRAQHIRRFMKSLRDKQLKAILINQRFHDLDDREYVLQQDEDLAQNGDYDTPPPMPRDFRADNVHPGRFKPKRPGRAYVVQSDAESDAEQEGHVRFDDEVEDIGTGIPEATTLPRSILQGPSLEAAPKNPSSRPAVTDEDIRNAVFRVMEHSG</sequence>
<protein>
    <submittedName>
        <fullName evidence="2">Unnamed protein product</fullName>
    </submittedName>
</protein>
<proteinExistence type="predicted"/>
<feature type="region of interest" description="Disordered" evidence="1">
    <location>
        <begin position="346"/>
        <end position="368"/>
    </location>
</feature>
<feature type="compositionally biased region" description="Low complexity" evidence="1">
    <location>
        <begin position="56"/>
        <end position="65"/>
    </location>
</feature>
<feature type="compositionally biased region" description="Basic and acidic residues" evidence="1">
    <location>
        <begin position="20"/>
        <end position="40"/>
    </location>
</feature>
<feature type="region of interest" description="Disordered" evidence="1">
    <location>
        <begin position="1"/>
        <end position="98"/>
    </location>
</feature>
<evidence type="ECO:0000313" key="2">
    <source>
        <dbReference type="EMBL" id="GMF35676.1"/>
    </source>
</evidence>
<comment type="caution">
    <text evidence="2">The sequence shown here is derived from an EMBL/GenBank/DDBJ whole genome shotgun (WGS) entry which is preliminary data.</text>
</comment>
<dbReference type="Proteomes" id="UP001165121">
    <property type="component" value="Unassembled WGS sequence"/>
</dbReference>
<reference evidence="2" key="1">
    <citation type="submission" date="2023-04" db="EMBL/GenBank/DDBJ databases">
        <title>Phytophthora fragariaefolia NBRC 109709.</title>
        <authorList>
            <person name="Ichikawa N."/>
            <person name="Sato H."/>
            <person name="Tonouchi N."/>
        </authorList>
    </citation>
    <scope>NUCLEOTIDE SEQUENCE</scope>
    <source>
        <strain evidence="2">NBRC 109709</strain>
    </source>
</reference>
<keyword evidence="3" id="KW-1185">Reference proteome</keyword>
<feature type="compositionally biased region" description="Basic residues" evidence="1">
    <location>
        <begin position="41"/>
        <end position="53"/>
    </location>
</feature>
<evidence type="ECO:0000313" key="3">
    <source>
        <dbReference type="Proteomes" id="UP001165121"/>
    </source>
</evidence>
<organism evidence="2 3">
    <name type="scientific">Phytophthora fragariaefolia</name>
    <dbReference type="NCBI Taxonomy" id="1490495"/>
    <lineage>
        <taxon>Eukaryota</taxon>
        <taxon>Sar</taxon>
        <taxon>Stramenopiles</taxon>
        <taxon>Oomycota</taxon>
        <taxon>Peronosporomycetes</taxon>
        <taxon>Peronosporales</taxon>
        <taxon>Peronosporaceae</taxon>
        <taxon>Phytophthora</taxon>
    </lineage>
</organism>
<dbReference type="AlphaFoldDB" id="A0A9W7CLT3"/>
<gene>
    <name evidence="2" type="ORF">Pfra01_000950500</name>
</gene>
<accession>A0A9W7CLT3</accession>
<dbReference type="OrthoDB" id="128814at2759"/>
<name>A0A9W7CLT3_9STRA</name>